<comment type="caution">
    <text evidence="1">The sequence shown here is derived from an EMBL/GenBank/DDBJ whole genome shotgun (WGS) entry which is preliminary data.</text>
</comment>
<gene>
    <name evidence="1" type="ORF">COLO4_17735</name>
</gene>
<reference evidence="2" key="1">
    <citation type="submission" date="2013-09" db="EMBL/GenBank/DDBJ databases">
        <title>Corchorus olitorius genome sequencing.</title>
        <authorList>
            <person name="Alam M."/>
            <person name="Haque M.S."/>
            <person name="Islam M.S."/>
            <person name="Emdad E.M."/>
            <person name="Islam M.M."/>
            <person name="Ahmed B."/>
            <person name="Halim A."/>
            <person name="Hossen Q.M.M."/>
            <person name="Hossain M.Z."/>
            <person name="Ahmed R."/>
            <person name="Khan M.M."/>
            <person name="Islam R."/>
            <person name="Rashid M.M."/>
            <person name="Khan S.A."/>
            <person name="Rahman M.S."/>
            <person name="Alam M."/>
            <person name="Yahiya A.S."/>
            <person name="Khan M.S."/>
            <person name="Azam M.S."/>
            <person name="Haque T."/>
            <person name="Lashkar M.Z.H."/>
            <person name="Akhand A.I."/>
            <person name="Morshed G."/>
            <person name="Roy S."/>
            <person name="Uddin K.S."/>
            <person name="Rabeya T."/>
            <person name="Hossain A.S."/>
            <person name="Chowdhury A."/>
            <person name="Snigdha A.R."/>
            <person name="Mortoza M.S."/>
            <person name="Matin S.A."/>
            <person name="Hoque S.M.E."/>
            <person name="Islam M.K."/>
            <person name="Roy D.K."/>
            <person name="Haider R."/>
            <person name="Moosa M.M."/>
            <person name="Elias S.M."/>
            <person name="Hasan A.M."/>
            <person name="Jahan S."/>
            <person name="Shafiuddin M."/>
            <person name="Mahmood N."/>
            <person name="Shommy N.S."/>
        </authorList>
    </citation>
    <scope>NUCLEOTIDE SEQUENCE [LARGE SCALE GENOMIC DNA]</scope>
    <source>
        <strain evidence="2">cv. O-4</strain>
    </source>
</reference>
<dbReference type="AlphaFoldDB" id="A0A1R3JBN9"/>
<keyword evidence="2" id="KW-1185">Reference proteome</keyword>
<organism evidence="1 2">
    <name type="scientific">Corchorus olitorius</name>
    <dbReference type="NCBI Taxonomy" id="93759"/>
    <lineage>
        <taxon>Eukaryota</taxon>
        <taxon>Viridiplantae</taxon>
        <taxon>Streptophyta</taxon>
        <taxon>Embryophyta</taxon>
        <taxon>Tracheophyta</taxon>
        <taxon>Spermatophyta</taxon>
        <taxon>Magnoliopsida</taxon>
        <taxon>eudicotyledons</taxon>
        <taxon>Gunneridae</taxon>
        <taxon>Pentapetalae</taxon>
        <taxon>rosids</taxon>
        <taxon>malvids</taxon>
        <taxon>Malvales</taxon>
        <taxon>Malvaceae</taxon>
        <taxon>Grewioideae</taxon>
        <taxon>Apeibeae</taxon>
        <taxon>Corchorus</taxon>
    </lineage>
</organism>
<dbReference type="EMBL" id="AWUE01016381">
    <property type="protein sequence ID" value="OMO92252.1"/>
    <property type="molecule type" value="Genomic_DNA"/>
</dbReference>
<name>A0A1R3JBN9_9ROSI</name>
<accession>A0A1R3JBN9</accession>
<evidence type="ECO:0000313" key="2">
    <source>
        <dbReference type="Proteomes" id="UP000187203"/>
    </source>
</evidence>
<evidence type="ECO:0000313" key="1">
    <source>
        <dbReference type="EMBL" id="OMO92252.1"/>
    </source>
</evidence>
<dbReference type="Proteomes" id="UP000187203">
    <property type="component" value="Unassembled WGS sequence"/>
</dbReference>
<proteinExistence type="predicted"/>
<protein>
    <submittedName>
        <fullName evidence="1">Uncharacterized protein</fullName>
    </submittedName>
</protein>
<sequence>MALCAGITKEGDKSGEENKKLRKKAIRAANDDTLQASPWRCCYYYPSYRWQQR</sequence>